<feature type="region of interest" description="Disordered" evidence="1">
    <location>
        <begin position="1"/>
        <end position="22"/>
    </location>
</feature>
<dbReference type="Proteomes" id="UP001148203">
    <property type="component" value="Unassembled WGS sequence"/>
</dbReference>
<dbReference type="Gene3D" id="2.60.200.60">
    <property type="match status" value="1"/>
</dbReference>
<reference evidence="2 3" key="1">
    <citation type="submission" date="2022-05" db="EMBL/GenBank/DDBJ databases">
        <title>Novel Pseudomonas spp. Isolated from a Rainbow Trout Aquaculture Facility.</title>
        <authorList>
            <person name="Testerman T."/>
            <person name="Graf J."/>
        </authorList>
    </citation>
    <scope>NUCLEOTIDE SEQUENCE [LARGE SCALE GENOMIC DNA]</scope>
    <source>
        <strain evidence="2 3">ID681</strain>
    </source>
</reference>
<organism evidence="2 3">
    <name type="scientific">Pseudomonas fontis</name>
    <dbReference type="NCBI Taxonomy" id="2942633"/>
    <lineage>
        <taxon>Bacteria</taxon>
        <taxon>Pseudomonadati</taxon>
        <taxon>Pseudomonadota</taxon>
        <taxon>Gammaproteobacteria</taxon>
        <taxon>Pseudomonadales</taxon>
        <taxon>Pseudomonadaceae</taxon>
        <taxon>Pseudomonas</taxon>
    </lineage>
</organism>
<evidence type="ECO:0000313" key="3">
    <source>
        <dbReference type="Proteomes" id="UP001148203"/>
    </source>
</evidence>
<dbReference type="CDD" id="cd14744">
    <property type="entry name" value="PAAR_CT_2"/>
    <property type="match status" value="1"/>
</dbReference>
<protein>
    <submittedName>
        <fullName evidence="2">PAAR domain-containing protein</fullName>
    </submittedName>
</protein>
<name>A0ABT5NZ36_9PSED</name>
<gene>
    <name evidence="2" type="ORF">M5G11_23215</name>
</gene>
<accession>A0ABT5NZ36</accession>
<dbReference type="EMBL" id="JAMDGY010000092">
    <property type="protein sequence ID" value="MDD0993440.1"/>
    <property type="molecule type" value="Genomic_DNA"/>
</dbReference>
<dbReference type="Pfam" id="PF05488">
    <property type="entry name" value="PAAR_motif"/>
    <property type="match status" value="1"/>
</dbReference>
<dbReference type="InterPro" id="IPR008727">
    <property type="entry name" value="PAAR_motif"/>
</dbReference>
<proteinExistence type="predicted"/>
<comment type="caution">
    <text evidence="2">The sequence shown here is derived from an EMBL/GenBank/DDBJ whole genome shotgun (WGS) entry which is preliminary data.</text>
</comment>
<dbReference type="RefSeq" id="WP_273914006.1">
    <property type="nucleotide sequence ID" value="NZ_JAMDGX010000126.1"/>
</dbReference>
<sequence length="89" mass="9045">MPRKGAIRLGDPHTGGGSMIEASGFPVNGKPQCLLGDKAQCPTHLGTFPLVSSGDSSATFNGHPMALEPAQLACGCEVSSTCTRAFAKA</sequence>
<evidence type="ECO:0000313" key="2">
    <source>
        <dbReference type="EMBL" id="MDD0993440.1"/>
    </source>
</evidence>
<evidence type="ECO:0000256" key="1">
    <source>
        <dbReference type="SAM" id="MobiDB-lite"/>
    </source>
</evidence>
<keyword evidence="3" id="KW-1185">Reference proteome</keyword>